<comment type="similarity">
    <text evidence="1">Belongs to the UPF0053 family. Hemolysin C subfamily.</text>
</comment>
<dbReference type="SMART" id="SM00116">
    <property type="entry name" value="CBS"/>
    <property type="match status" value="2"/>
</dbReference>
<dbReference type="Proteomes" id="UP000287447">
    <property type="component" value="Unassembled WGS sequence"/>
</dbReference>
<dbReference type="Pfam" id="PF03471">
    <property type="entry name" value="CorC_HlyC"/>
    <property type="match status" value="1"/>
</dbReference>
<dbReference type="Pfam" id="PF00571">
    <property type="entry name" value="CBS"/>
    <property type="match status" value="2"/>
</dbReference>
<dbReference type="InterPro" id="IPR044751">
    <property type="entry name" value="Ion_transp-like_CBS"/>
</dbReference>
<reference evidence="7" key="1">
    <citation type="submission" date="2019-01" db="EMBL/GenBank/DDBJ databases">
        <title>Gri0909 isolated from a small marine red alga.</title>
        <authorList>
            <person name="Kim J."/>
            <person name="Jeong S.E."/>
            <person name="Jeon C.O."/>
        </authorList>
    </citation>
    <scope>NUCLEOTIDE SEQUENCE [LARGE SCALE GENOMIC DNA]</scope>
    <source>
        <strain evidence="7">Gri0909</strain>
    </source>
</reference>
<dbReference type="InterPro" id="IPR000644">
    <property type="entry name" value="CBS_dom"/>
</dbReference>
<dbReference type="AlphaFoldDB" id="A0A3S2VPF4"/>
<evidence type="ECO:0000313" key="7">
    <source>
        <dbReference type="Proteomes" id="UP000287447"/>
    </source>
</evidence>
<dbReference type="RefSeq" id="WP_127765777.1">
    <property type="nucleotide sequence ID" value="NZ_SADE01000002.1"/>
</dbReference>
<dbReference type="SUPFAM" id="SSF54631">
    <property type="entry name" value="CBS-domain pair"/>
    <property type="match status" value="1"/>
</dbReference>
<dbReference type="InterPro" id="IPR046342">
    <property type="entry name" value="CBS_dom_sf"/>
</dbReference>
<proteinExistence type="inferred from homology"/>
<evidence type="ECO:0000259" key="5">
    <source>
        <dbReference type="PROSITE" id="PS51371"/>
    </source>
</evidence>
<dbReference type="InterPro" id="IPR016169">
    <property type="entry name" value="FAD-bd_PCMH_sub2"/>
</dbReference>
<protein>
    <submittedName>
        <fullName evidence="6">HlyC/CorC family transporter</fullName>
    </submittedName>
</protein>
<comment type="caution">
    <text evidence="6">The sequence shown here is derived from an EMBL/GenBank/DDBJ whole genome shotgun (WGS) entry which is preliminary data.</text>
</comment>
<name>A0A3S2VPF4_9PROT</name>
<dbReference type="GO" id="GO:0005886">
    <property type="term" value="C:plasma membrane"/>
    <property type="evidence" value="ECO:0007669"/>
    <property type="project" value="TreeGrafter"/>
</dbReference>
<dbReference type="InterPro" id="IPR005170">
    <property type="entry name" value="Transptr-assoc_dom"/>
</dbReference>
<keyword evidence="2" id="KW-0677">Repeat</keyword>
<dbReference type="EMBL" id="SADE01000002">
    <property type="protein sequence ID" value="RVU36301.1"/>
    <property type="molecule type" value="Genomic_DNA"/>
</dbReference>
<accession>A0A3S2VPF4</accession>
<dbReference type="GO" id="GO:0050660">
    <property type="term" value="F:flavin adenine dinucleotide binding"/>
    <property type="evidence" value="ECO:0007669"/>
    <property type="project" value="InterPro"/>
</dbReference>
<dbReference type="Gene3D" id="3.10.580.10">
    <property type="entry name" value="CBS-domain"/>
    <property type="match status" value="1"/>
</dbReference>
<dbReference type="InterPro" id="IPR036318">
    <property type="entry name" value="FAD-bd_PCMH-like_sf"/>
</dbReference>
<evidence type="ECO:0000256" key="1">
    <source>
        <dbReference type="ARBA" id="ARBA00006446"/>
    </source>
</evidence>
<dbReference type="Gene3D" id="3.30.465.10">
    <property type="match status" value="1"/>
</dbReference>
<sequence length="304" mass="33979">MAEDIHSSESGEHGKRSGLFNLLRSLLGRNGDSHLRDAFEELIEESEERETPIASDERALIVNILKFGEMTAYDVMVPRADIIGFEVSTPLEDLVQLMVTHPHSRYPVYREAMDDILGMVHIKDVLGQFAKTKEGGESTAFSLRDVMRQTLIVAPSMRVLDLLLQMRMQRRHMALVVDEFGGIDGLVTIEDLVEEIVGEIEDEHDIVAGPQIENAEDGTVLADARTPIETLEQKFGPILDDEERDEDIDTLGGLVFTLAGRVPTRGELIQHDASGVEFEVLDADPRRIKRLKLRNLPEMAEAQG</sequence>
<feature type="domain" description="CBS" evidence="5">
    <location>
        <begin position="146"/>
        <end position="203"/>
    </location>
</feature>
<evidence type="ECO:0000313" key="6">
    <source>
        <dbReference type="EMBL" id="RVU36301.1"/>
    </source>
</evidence>
<gene>
    <name evidence="6" type="ORF">EOI86_13885</name>
</gene>
<dbReference type="PANTHER" id="PTHR22777">
    <property type="entry name" value="HEMOLYSIN-RELATED"/>
    <property type="match status" value="1"/>
</dbReference>
<organism evidence="6 7">
    <name type="scientific">Hwanghaeella grinnelliae</name>
    <dbReference type="NCBI Taxonomy" id="2500179"/>
    <lineage>
        <taxon>Bacteria</taxon>
        <taxon>Pseudomonadati</taxon>
        <taxon>Pseudomonadota</taxon>
        <taxon>Alphaproteobacteria</taxon>
        <taxon>Rhodospirillales</taxon>
        <taxon>Rhodospirillaceae</taxon>
        <taxon>Hwanghaeella</taxon>
    </lineage>
</organism>
<feature type="domain" description="CBS" evidence="5">
    <location>
        <begin position="76"/>
        <end position="138"/>
    </location>
</feature>
<dbReference type="SMART" id="SM01091">
    <property type="entry name" value="CorC_HlyC"/>
    <property type="match status" value="1"/>
</dbReference>
<dbReference type="CDD" id="cd04590">
    <property type="entry name" value="CBS_pair_CorC_HlyC_assoc"/>
    <property type="match status" value="1"/>
</dbReference>
<evidence type="ECO:0000256" key="4">
    <source>
        <dbReference type="PROSITE-ProRule" id="PRU00703"/>
    </source>
</evidence>
<evidence type="ECO:0000256" key="3">
    <source>
        <dbReference type="ARBA" id="ARBA00023122"/>
    </source>
</evidence>
<dbReference type="PROSITE" id="PS51371">
    <property type="entry name" value="CBS"/>
    <property type="match status" value="2"/>
</dbReference>
<dbReference type="SUPFAM" id="SSF56176">
    <property type="entry name" value="FAD-binding/transporter-associated domain-like"/>
    <property type="match status" value="1"/>
</dbReference>
<dbReference type="OrthoDB" id="9805314at2"/>
<keyword evidence="7" id="KW-1185">Reference proteome</keyword>
<dbReference type="FunFam" id="3.10.580.10:FF:000002">
    <property type="entry name" value="Magnesium/cobalt efflux protein CorC"/>
    <property type="match status" value="1"/>
</dbReference>
<dbReference type="PANTHER" id="PTHR22777:SF27">
    <property type="entry name" value="MAGNESIUM AND COBALT EFFLUX PROTEIN CORC"/>
    <property type="match status" value="1"/>
</dbReference>
<evidence type="ECO:0000256" key="2">
    <source>
        <dbReference type="ARBA" id="ARBA00022737"/>
    </source>
</evidence>
<keyword evidence="3 4" id="KW-0129">CBS domain</keyword>